<dbReference type="InterPro" id="IPR003593">
    <property type="entry name" value="AAA+_ATPase"/>
</dbReference>
<keyword evidence="7" id="KW-0539">Nucleus</keyword>
<evidence type="ECO:0000256" key="5">
    <source>
        <dbReference type="ARBA" id="ARBA00022741"/>
    </source>
</evidence>
<dbReference type="InterPro" id="IPR013748">
    <property type="entry name" value="Rep_factorC_C"/>
</dbReference>
<keyword evidence="4" id="KW-0235">DNA replication</keyword>
<dbReference type="InterPro" id="IPR003959">
    <property type="entry name" value="ATPase_AAA_core"/>
</dbReference>
<dbReference type="EMBL" id="GBEZ01001589">
    <property type="protein sequence ID" value="JAC83398.1"/>
    <property type="molecule type" value="Transcribed_RNA"/>
</dbReference>
<evidence type="ECO:0000256" key="2">
    <source>
        <dbReference type="ARBA" id="ARBA00005378"/>
    </source>
</evidence>
<dbReference type="CDD" id="cd18140">
    <property type="entry name" value="HLD_clamp_RFC"/>
    <property type="match status" value="1"/>
</dbReference>
<dbReference type="GO" id="GO:0005634">
    <property type="term" value="C:nucleus"/>
    <property type="evidence" value="ECO:0007669"/>
    <property type="project" value="UniProtKB-SubCell"/>
</dbReference>
<dbReference type="NCBIfam" id="NF001679">
    <property type="entry name" value="PRK00440.1"/>
    <property type="match status" value="1"/>
</dbReference>
<dbReference type="Gene3D" id="1.10.8.60">
    <property type="match status" value="1"/>
</dbReference>
<proteinExistence type="inferred from homology"/>
<evidence type="ECO:0000256" key="1">
    <source>
        <dbReference type="ARBA" id="ARBA00004123"/>
    </source>
</evidence>
<dbReference type="FunFam" id="1.10.8.60:FF:000028">
    <property type="entry name" value="Replication factor C subunit 5"/>
    <property type="match status" value="1"/>
</dbReference>
<comment type="subunit">
    <text evidence="3">Heterotetramer of subunits RFC2, RFC3, RFC4 and RFC5 that can form a complex with RFC1.</text>
</comment>
<dbReference type="InterPro" id="IPR008921">
    <property type="entry name" value="DNA_pol3_clamp-load_cplx_C"/>
</dbReference>
<dbReference type="Pfam" id="PF08542">
    <property type="entry name" value="Rep_fac_C"/>
    <property type="match status" value="1"/>
</dbReference>
<name>A0A061SGH9_9CHLO</name>
<dbReference type="SMART" id="SM00382">
    <property type="entry name" value="AAA"/>
    <property type="match status" value="1"/>
</dbReference>
<dbReference type="Gene3D" id="1.20.272.10">
    <property type="match status" value="1"/>
</dbReference>
<dbReference type="PANTHER" id="PTHR11669">
    <property type="entry name" value="REPLICATION FACTOR C / DNA POLYMERASE III GAMMA-TAU SUBUNIT"/>
    <property type="match status" value="1"/>
</dbReference>
<protein>
    <submittedName>
        <fullName evidence="9">Replication factor C subunit 3/5</fullName>
    </submittedName>
</protein>
<feature type="non-terminal residue" evidence="9">
    <location>
        <position position="1"/>
    </location>
</feature>
<dbReference type="GO" id="GO:0005524">
    <property type="term" value="F:ATP binding"/>
    <property type="evidence" value="ECO:0007669"/>
    <property type="project" value="UniProtKB-KW"/>
</dbReference>
<sequence length="369" mass="41895">NYSVHRRKAFVCILEICFTKRQSFDSSLHFNILSSSVVQANLRDYLKSISMTNLKDSTEPAIDSKPWVEKYRPKTLDDVAAHKDIIDTVKKLAKENRLPHLLFHGPPGTGKTSTILAVARQMFGSSMSNMILELNASDDRGIDVVRQEIQDFASTRMIFNKGFKLVILDECDAMTKDAQFALRRVIEKYSRNTRFCLICNYVSKVIPALQSRCTKFRYPPLDEEHVRERLQHVIAEEGVKVGEGGMDALVSLGNGDMRRTLNILQSTHMASGEVNQYTVYSCTGNPLPEDIERVAKWLLNDRSADVFAYITQYQVERGIALADIVRELSPRIFRIEMPKEVLMPLVEKLADIENNLAYGTNERLQLGGE</sequence>
<dbReference type="GO" id="GO:0006261">
    <property type="term" value="P:DNA-templated DNA replication"/>
    <property type="evidence" value="ECO:0007669"/>
    <property type="project" value="TreeGrafter"/>
</dbReference>
<comment type="subcellular location">
    <subcellularLocation>
        <location evidence="1">Nucleus</location>
    </subcellularLocation>
</comment>
<accession>A0A061SGH9</accession>
<dbReference type="GO" id="GO:0003689">
    <property type="term" value="F:DNA clamp loader activity"/>
    <property type="evidence" value="ECO:0007669"/>
    <property type="project" value="TreeGrafter"/>
</dbReference>
<evidence type="ECO:0000256" key="4">
    <source>
        <dbReference type="ARBA" id="ARBA00022705"/>
    </source>
</evidence>
<dbReference type="FunFam" id="3.40.50.300:FF:000129">
    <property type="entry name" value="Replication factor C subunit 5"/>
    <property type="match status" value="1"/>
</dbReference>
<dbReference type="AlphaFoldDB" id="A0A061SGH9"/>
<evidence type="ECO:0000256" key="3">
    <source>
        <dbReference type="ARBA" id="ARBA00011480"/>
    </source>
</evidence>
<feature type="non-terminal residue" evidence="9">
    <location>
        <position position="369"/>
    </location>
</feature>
<dbReference type="Gene3D" id="3.40.50.300">
    <property type="entry name" value="P-loop containing nucleotide triphosphate hydrolases"/>
    <property type="match status" value="1"/>
</dbReference>
<keyword evidence="5" id="KW-0547">Nucleotide-binding</keyword>
<dbReference type="InterPro" id="IPR027417">
    <property type="entry name" value="P-loop_NTPase"/>
</dbReference>
<dbReference type="FunFam" id="1.20.272.10:FF:000004">
    <property type="entry name" value="Replication factor C subunit 5"/>
    <property type="match status" value="1"/>
</dbReference>
<dbReference type="PANTHER" id="PTHR11669:SF9">
    <property type="entry name" value="REPLICATION FACTOR C SUBUNIT 5"/>
    <property type="match status" value="1"/>
</dbReference>
<gene>
    <name evidence="9" type="primary">RFC3_5</name>
    <name evidence="9" type="ORF">TSPGSL018_3450</name>
</gene>
<dbReference type="Pfam" id="PF00004">
    <property type="entry name" value="AAA"/>
    <property type="match status" value="1"/>
</dbReference>
<dbReference type="InterPro" id="IPR047854">
    <property type="entry name" value="RFC_lid"/>
</dbReference>
<dbReference type="GO" id="GO:0006281">
    <property type="term" value="P:DNA repair"/>
    <property type="evidence" value="ECO:0007669"/>
    <property type="project" value="TreeGrafter"/>
</dbReference>
<evidence type="ECO:0000259" key="8">
    <source>
        <dbReference type="SMART" id="SM00382"/>
    </source>
</evidence>
<reference evidence="9" key="1">
    <citation type="submission" date="2014-05" db="EMBL/GenBank/DDBJ databases">
        <title>The transcriptome of the halophilic microalga Tetraselmis sp. GSL018 isolated from the Great Salt Lake, Utah.</title>
        <authorList>
            <person name="Jinkerson R.E."/>
            <person name="D'Adamo S."/>
            <person name="Posewitz M.C."/>
        </authorList>
    </citation>
    <scope>NUCLEOTIDE SEQUENCE</scope>
    <source>
        <strain evidence="9">GSL018</strain>
    </source>
</reference>
<dbReference type="CDD" id="cd00009">
    <property type="entry name" value="AAA"/>
    <property type="match status" value="1"/>
</dbReference>
<evidence type="ECO:0000256" key="6">
    <source>
        <dbReference type="ARBA" id="ARBA00022840"/>
    </source>
</evidence>
<organism evidence="9">
    <name type="scientific">Tetraselmis sp. GSL018</name>
    <dbReference type="NCBI Taxonomy" id="582737"/>
    <lineage>
        <taxon>Eukaryota</taxon>
        <taxon>Viridiplantae</taxon>
        <taxon>Chlorophyta</taxon>
        <taxon>core chlorophytes</taxon>
        <taxon>Chlorodendrophyceae</taxon>
        <taxon>Chlorodendrales</taxon>
        <taxon>Chlorodendraceae</taxon>
        <taxon>Tetraselmis</taxon>
    </lineage>
</organism>
<dbReference type="SUPFAM" id="SSF52540">
    <property type="entry name" value="P-loop containing nucleoside triphosphate hydrolases"/>
    <property type="match status" value="1"/>
</dbReference>
<dbReference type="GO" id="GO:0005663">
    <property type="term" value="C:DNA replication factor C complex"/>
    <property type="evidence" value="ECO:0007669"/>
    <property type="project" value="TreeGrafter"/>
</dbReference>
<feature type="domain" description="AAA+ ATPase" evidence="8">
    <location>
        <begin position="97"/>
        <end position="240"/>
    </location>
</feature>
<dbReference type="SUPFAM" id="SSF48019">
    <property type="entry name" value="post-AAA+ oligomerization domain-like"/>
    <property type="match status" value="1"/>
</dbReference>
<comment type="similarity">
    <text evidence="2">Belongs to the activator 1 small subunits family.</text>
</comment>
<keyword evidence="6" id="KW-0067">ATP-binding</keyword>
<dbReference type="GO" id="GO:0016887">
    <property type="term" value="F:ATP hydrolysis activity"/>
    <property type="evidence" value="ECO:0007669"/>
    <property type="project" value="InterPro"/>
</dbReference>
<evidence type="ECO:0000313" key="9">
    <source>
        <dbReference type="EMBL" id="JAC83398.1"/>
    </source>
</evidence>
<dbReference type="GO" id="GO:0003677">
    <property type="term" value="F:DNA binding"/>
    <property type="evidence" value="ECO:0007669"/>
    <property type="project" value="InterPro"/>
</dbReference>
<evidence type="ECO:0000256" key="7">
    <source>
        <dbReference type="ARBA" id="ARBA00023242"/>
    </source>
</evidence>
<dbReference type="InterPro" id="IPR050238">
    <property type="entry name" value="DNA_Rep/Repair_Clamp_Loader"/>
</dbReference>